<dbReference type="InterPro" id="IPR002048">
    <property type="entry name" value="EF_hand_dom"/>
</dbReference>
<feature type="compositionally biased region" description="Acidic residues" evidence="1">
    <location>
        <begin position="89"/>
        <end position="111"/>
    </location>
</feature>
<dbReference type="AlphaFoldDB" id="A0A0M6YFY2"/>
<dbReference type="GO" id="GO:0005509">
    <property type="term" value="F:calcium ion binding"/>
    <property type="evidence" value="ECO:0007669"/>
    <property type="project" value="InterPro"/>
</dbReference>
<organism evidence="4 5">
    <name type="scientific">Jannaschia donghaensis</name>
    <dbReference type="NCBI Taxonomy" id="420998"/>
    <lineage>
        <taxon>Bacteria</taxon>
        <taxon>Pseudomonadati</taxon>
        <taxon>Pseudomonadota</taxon>
        <taxon>Alphaproteobacteria</taxon>
        <taxon>Rhodobacterales</taxon>
        <taxon>Roseobacteraceae</taxon>
        <taxon>Jannaschia</taxon>
    </lineage>
</organism>
<dbReference type="Pfam" id="PF13202">
    <property type="entry name" value="EF-hand_5"/>
    <property type="match status" value="2"/>
</dbReference>
<dbReference type="Proteomes" id="UP000049222">
    <property type="component" value="Unassembled WGS sequence"/>
</dbReference>
<evidence type="ECO:0000313" key="4">
    <source>
        <dbReference type="EMBL" id="CTQ48844.1"/>
    </source>
</evidence>
<feature type="chain" id="PRO_5005807991" evidence="2">
    <location>
        <begin position="21"/>
        <end position="111"/>
    </location>
</feature>
<reference evidence="4 5" key="1">
    <citation type="submission" date="2015-07" db="EMBL/GenBank/DDBJ databases">
        <authorList>
            <person name="Noorani M."/>
        </authorList>
    </citation>
    <scope>NUCLEOTIDE SEQUENCE [LARGE SCALE GENOMIC DNA]</scope>
    <source>
        <strain evidence="4 5">CECT 7802</strain>
    </source>
</reference>
<dbReference type="EMBL" id="CXSU01000005">
    <property type="protein sequence ID" value="CTQ48844.1"/>
    <property type="molecule type" value="Genomic_DNA"/>
</dbReference>
<keyword evidence="2" id="KW-0732">Signal</keyword>
<accession>A0A0M6YFY2</accession>
<protein>
    <submittedName>
        <fullName evidence="4">EF hand</fullName>
    </submittedName>
</protein>
<sequence length="111" mass="12193">MTRTFTLLAATLFAVTPVLADMEDYDGDGDAMLNDAEFGEADGGKRFMAYDSDGSGDISEAEFAAGEFSRYDRNRDGGVDAEEYGRYESDDDDGEMESESEMESEEEGEED</sequence>
<feature type="domain" description="EF-hand" evidence="3">
    <location>
        <begin position="47"/>
        <end position="64"/>
    </location>
</feature>
<feature type="compositionally biased region" description="Basic and acidic residues" evidence="1">
    <location>
        <begin position="69"/>
        <end position="88"/>
    </location>
</feature>
<gene>
    <name evidence="4" type="ORF">JDO7802_00852</name>
</gene>
<dbReference type="Gene3D" id="1.10.238.10">
    <property type="entry name" value="EF-hand"/>
    <property type="match status" value="1"/>
</dbReference>
<name>A0A0M6YFY2_9RHOB</name>
<proteinExistence type="predicted"/>
<dbReference type="InterPro" id="IPR011992">
    <property type="entry name" value="EF-hand-dom_pair"/>
</dbReference>
<keyword evidence="5" id="KW-1185">Reference proteome</keyword>
<dbReference type="RefSeq" id="WP_055082845.1">
    <property type="nucleotide sequence ID" value="NZ_CXSU01000005.1"/>
</dbReference>
<feature type="domain" description="EF-hand" evidence="3">
    <location>
        <begin position="68"/>
        <end position="85"/>
    </location>
</feature>
<evidence type="ECO:0000256" key="1">
    <source>
        <dbReference type="SAM" id="MobiDB-lite"/>
    </source>
</evidence>
<evidence type="ECO:0000256" key="2">
    <source>
        <dbReference type="SAM" id="SignalP"/>
    </source>
</evidence>
<dbReference type="SUPFAM" id="SSF47473">
    <property type="entry name" value="EF-hand"/>
    <property type="match status" value="1"/>
</dbReference>
<feature type="region of interest" description="Disordered" evidence="1">
    <location>
        <begin position="65"/>
        <end position="111"/>
    </location>
</feature>
<feature type="signal peptide" evidence="2">
    <location>
        <begin position="1"/>
        <end position="20"/>
    </location>
</feature>
<evidence type="ECO:0000313" key="5">
    <source>
        <dbReference type="Proteomes" id="UP000049222"/>
    </source>
</evidence>
<evidence type="ECO:0000259" key="3">
    <source>
        <dbReference type="Pfam" id="PF13202"/>
    </source>
</evidence>